<reference evidence="8 9" key="1">
    <citation type="submission" date="2020-08" db="EMBL/GenBank/DDBJ databases">
        <title>Sequencing the genomes of 1000 actinobacteria strains.</title>
        <authorList>
            <person name="Klenk H.-P."/>
        </authorList>
    </citation>
    <scope>NUCLEOTIDE SEQUENCE [LARGE SCALE GENOMIC DNA]</scope>
    <source>
        <strain evidence="8 9">DSM 41654</strain>
    </source>
</reference>
<dbReference type="InterPro" id="IPR000620">
    <property type="entry name" value="EamA_dom"/>
</dbReference>
<evidence type="ECO:0000256" key="3">
    <source>
        <dbReference type="ARBA" id="ARBA00022692"/>
    </source>
</evidence>
<sequence length="318" mass="31938">MSAGRGLLYLLLSAASWGTAGAAAALLYGASGLGPVALTFWRAAGGSALLLAVLAARRRRPAPTRRRPLARRDIAVNGLGLTLFQIGYFEAVHGTGLAVGTVVTLGAAPVLVALGACLLLREPLGGAGAAAVLGALAGLAVLMLGGATTVRPAGVAWALLSAAGYACITLYGRRSSANQTDALTTTLHSFLVCALVLLPFAAAEGLWPHQHDLGRTLLVLLYLAAVPTALGYALYFTGVTVVRATTAAVIALIEPVSATAIAVTALGEHLSSATVAGSAVLLLAVTALAVAETRLAVRTRRVGEDGGAARPGALVGER</sequence>
<dbReference type="InterPro" id="IPR050638">
    <property type="entry name" value="AA-Vitamin_Transporters"/>
</dbReference>
<dbReference type="AlphaFoldDB" id="A0A7W7VUE6"/>
<dbReference type="RefSeq" id="WP_184934723.1">
    <property type="nucleotide sequence ID" value="NZ_JACHJV010000001.1"/>
</dbReference>
<feature type="domain" description="EamA" evidence="7">
    <location>
        <begin position="154"/>
        <end position="287"/>
    </location>
</feature>
<dbReference type="InterPro" id="IPR037185">
    <property type="entry name" value="EmrE-like"/>
</dbReference>
<feature type="transmembrane region" description="Helical" evidence="6">
    <location>
        <begin position="153"/>
        <end position="171"/>
    </location>
</feature>
<evidence type="ECO:0000256" key="2">
    <source>
        <dbReference type="ARBA" id="ARBA00007362"/>
    </source>
</evidence>
<comment type="similarity">
    <text evidence="2">Belongs to the EamA transporter family.</text>
</comment>
<gene>
    <name evidence="8" type="ORF">FHR34_001567</name>
</gene>
<name>A0A7W7VUE6_KITKI</name>
<evidence type="ECO:0000313" key="9">
    <source>
        <dbReference type="Proteomes" id="UP000540506"/>
    </source>
</evidence>
<evidence type="ECO:0000313" key="8">
    <source>
        <dbReference type="EMBL" id="MBB4922574.1"/>
    </source>
</evidence>
<accession>A0A7W7VUE6</accession>
<keyword evidence="4 6" id="KW-1133">Transmembrane helix</keyword>
<evidence type="ECO:0000256" key="1">
    <source>
        <dbReference type="ARBA" id="ARBA00004141"/>
    </source>
</evidence>
<comment type="caution">
    <text evidence="8">The sequence shown here is derived from an EMBL/GenBank/DDBJ whole genome shotgun (WGS) entry which is preliminary data.</text>
</comment>
<dbReference type="PANTHER" id="PTHR32322">
    <property type="entry name" value="INNER MEMBRANE TRANSPORTER"/>
    <property type="match status" value="1"/>
</dbReference>
<feature type="transmembrane region" description="Helical" evidence="6">
    <location>
        <begin position="273"/>
        <end position="291"/>
    </location>
</feature>
<dbReference type="EMBL" id="JACHJV010000001">
    <property type="protein sequence ID" value="MBB4922574.1"/>
    <property type="molecule type" value="Genomic_DNA"/>
</dbReference>
<dbReference type="GO" id="GO:0016020">
    <property type="term" value="C:membrane"/>
    <property type="evidence" value="ECO:0007669"/>
    <property type="project" value="UniProtKB-SubCell"/>
</dbReference>
<keyword evidence="9" id="KW-1185">Reference proteome</keyword>
<feature type="transmembrane region" description="Helical" evidence="6">
    <location>
        <begin position="215"/>
        <end position="235"/>
    </location>
</feature>
<dbReference type="Proteomes" id="UP000540506">
    <property type="component" value="Unassembled WGS sequence"/>
</dbReference>
<protein>
    <submittedName>
        <fullName evidence="8">DME family drug/metabolite transporter</fullName>
    </submittedName>
</protein>
<dbReference type="SUPFAM" id="SSF103481">
    <property type="entry name" value="Multidrug resistance efflux transporter EmrE"/>
    <property type="match status" value="2"/>
</dbReference>
<organism evidence="8 9">
    <name type="scientific">Kitasatospora kifunensis</name>
    <name type="common">Streptomyces kifunensis</name>
    <dbReference type="NCBI Taxonomy" id="58351"/>
    <lineage>
        <taxon>Bacteria</taxon>
        <taxon>Bacillati</taxon>
        <taxon>Actinomycetota</taxon>
        <taxon>Actinomycetes</taxon>
        <taxon>Kitasatosporales</taxon>
        <taxon>Streptomycetaceae</taxon>
        <taxon>Kitasatospora</taxon>
    </lineage>
</organism>
<feature type="transmembrane region" description="Helical" evidence="6">
    <location>
        <begin position="32"/>
        <end position="54"/>
    </location>
</feature>
<feature type="domain" description="EamA" evidence="7">
    <location>
        <begin position="5"/>
        <end position="143"/>
    </location>
</feature>
<dbReference type="Pfam" id="PF00892">
    <property type="entry name" value="EamA"/>
    <property type="match status" value="2"/>
</dbReference>
<feature type="transmembrane region" description="Helical" evidence="6">
    <location>
        <begin position="183"/>
        <end position="203"/>
    </location>
</feature>
<evidence type="ECO:0000256" key="5">
    <source>
        <dbReference type="ARBA" id="ARBA00023136"/>
    </source>
</evidence>
<evidence type="ECO:0000256" key="4">
    <source>
        <dbReference type="ARBA" id="ARBA00022989"/>
    </source>
</evidence>
<dbReference type="PANTHER" id="PTHR32322:SF2">
    <property type="entry name" value="EAMA DOMAIN-CONTAINING PROTEIN"/>
    <property type="match status" value="1"/>
</dbReference>
<feature type="transmembrane region" description="Helical" evidence="6">
    <location>
        <begin position="74"/>
        <end position="91"/>
    </location>
</feature>
<keyword evidence="3 6" id="KW-0812">Transmembrane</keyword>
<comment type="subcellular location">
    <subcellularLocation>
        <location evidence="1">Membrane</location>
        <topology evidence="1">Multi-pass membrane protein</topology>
    </subcellularLocation>
</comment>
<feature type="transmembrane region" description="Helical" evidence="6">
    <location>
        <begin position="97"/>
        <end position="120"/>
    </location>
</feature>
<proteinExistence type="inferred from homology"/>
<evidence type="ECO:0000256" key="6">
    <source>
        <dbReference type="SAM" id="Phobius"/>
    </source>
</evidence>
<feature type="transmembrane region" description="Helical" evidence="6">
    <location>
        <begin position="127"/>
        <end position="147"/>
    </location>
</feature>
<keyword evidence="5 6" id="KW-0472">Membrane</keyword>
<feature type="transmembrane region" description="Helical" evidence="6">
    <location>
        <begin position="247"/>
        <end position="267"/>
    </location>
</feature>
<evidence type="ECO:0000259" key="7">
    <source>
        <dbReference type="Pfam" id="PF00892"/>
    </source>
</evidence>